<keyword evidence="5" id="KW-1185">Reference proteome</keyword>
<dbReference type="PANTHER" id="PTHR31286:SF99">
    <property type="entry name" value="DUF4283 DOMAIN-CONTAINING PROTEIN"/>
    <property type="match status" value="1"/>
</dbReference>
<dbReference type="PROSITE" id="PS50158">
    <property type="entry name" value="ZF_CCHC"/>
    <property type="match status" value="1"/>
</dbReference>
<feature type="region of interest" description="Disordered" evidence="2">
    <location>
        <begin position="1"/>
        <end position="55"/>
    </location>
</feature>
<comment type="caution">
    <text evidence="4">The sequence shown here is derived from an EMBL/GenBank/DDBJ whole genome shotgun (WGS) entry which is preliminary data.</text>
</comment>
<proteinExistence type="predicted"/>
<feature type="domain" description="CCHC-type" evidence="3">
    <location>
        <begin position="180"/>
        <end position="193"/>
    </location>
</feature>
<sequence length="287" mass="32230">MMKFKPTKTETQTNEGRIENPNHEDRKNKPTAATVKAAAIEPKRQRQADSDSDEDIEEVKEGFALVSLSKETKKCIRAPWVKAFIVKEANFKPSKALVSSVAVWVRLNELPIEYYDATVLWHIDQALETVLRVDMHTATEARGRYACLCVQVDKSKPLVTTVRLGHHNQPVAYEGLNRLCFACGRLGHRREACQFTIKSPSLVPKDSLEPNTADKEDKALTSPMAQPEAPTGNRDASEDESSEATFGPWMVITRKQKDNRLHKKSSSSRLAEYRHASLNMNERAGGK</sequence>
<keyword evidence="1" id="KW-0479">Metal-binding</keyword>
<reference evidence="4 5" key="1">
    <citation type="submission" date="2024-01" db="EMBL/GenBank/DDBJ databases">
        <title>A telomere-to-telomere, gap-free genome of sweet tea (Lithocarpus litseifolius).</title>
        <authorList>
            <person name="Zhou J."/>
        </authorList>
    </citation>
    <scope>NUCLEOTIDE SEQUENCE [LARGE SCALE GENOMIC DNA]</scope>
    <source>
        <strain evidence="4">Zhou-2022a</strain>
        <tissue evidence="4">Leaf</tissue>
    </source>
</reference>
<evidence type="ECO:0000256" key="2">
    <source>
        <dbReference type="SAM" id="MobiDB-lite"/>
    </source>
</evidence>
<dbReference type="EMBL" id="JAZDWU010000007">
    <property type="protein sequence ID" value="KAK9995977.1"/>
    <property type="molecule type" value="Genomic_DNA"/>
</dbReference>
<dbReference type="AlphaFoldDB" id="A0AAW2CEJ7"/>
<organism evidence="4 5">
    <name type="scientific">Lithocarpus litseifolius</name>
    <dbReference type="NCBI Taxonomy" id="425828"/>
    <lineage>
        <taxon>Eukaryota</taxon>
        <taxon>Viridiplantae</taxon>
        <taxon>Streptophyta</taxon>
        <taxon>Embryophyta</taxon>
        <taxon>Tracheophyta</taxon>
        <taxon>Spermatophyta</taxon>
        <taxon>Magnoliopsida</taxon>
        <taxon>eudicotyledons</taxon>
        <taxon>Gunneridae</taxon>
        <taxon>Pentapetalae</taxon>
        <taxon>rosids</taxon>
        <taxon>fabids</taxon>
        <taxon>Fagales</taxon>
        <taxon>Fagaceae</taxon>
        <taxon>Lithocarpus</taxon>
    </lineage>
</organism>
<accession>A0AAW2CEJ7</accession>
<evidence type="ECO:0000313" key="4">
    <source>
        <dbReference type="EMBL" id="KAK9995977.1"/>
    </source>
</evidence>
<dbReference type="GO" id="GO:0003676">
    <property type="term" value="F:nucleic acid binding"/>
    <property type="evidence" value="ECO:0007669"/>
    <property type="project" value="InterPro"/>
</dbReference>
<dbReference type="Proteomes" id="UP001459277">
    <property type="component" value="Unassembled WGS sequence"/>
</dbReference>
<evidence type="ECO:0000259" key="3">
    <source>
        <dbReference type="PROSITE" id="PS50158"/>
    </source>
</evidence>
<dbReference type="GO" id="GO:0008270">
    <property type="term" value="F:zinc ion binding"/>
    <property type="evidence" value="ECO:0007669"/>
    <property type="project" value="UniProtKB-KW"/>
</dbReference>
<dbReference type="InterPro" id="IPR040256">
    <property type="entry name" value="At4g02000-like"/>
</dbReference>
<feature type="compositionally biased region" description="Basic and acidic residues" evidence="2">
    <location>
        <begin position="16"/>
        <end position="28"/>
    </location>
</feature>
<keyword evidence="1" id="KW-0862">Zinc</keyword>
<name>A0AAW2CEJ7_9ROSI</name>
<gene>
    <name evidence="4" type="ORF">SO802_020663</name>
</gene>
<feature type="compositionally biased region" description="Basic and acidic residues" evidence="2">
    <location>
        <begin position="206"/>
        <end position="219"/>
    </location>
</feature>
<evidence type="ECO:0000313" key="5">
    <source>
        <dbReference type="Proteomes" id="UP001459277"/>
    </source>
</evidence>
<dbReference type="InterPro" id="IPR001878">
    <property type="entry name" value="Znf_CCHC"/>
</dbReference>
<feature type="region of interest" description="Disordered" evidence="2">
    <location>
        <begin position="204"/>
        <end position="287"/>
    </location>
</feature>
<evidence type="ECO:0000256" key="1">
    <source>
        <dbReference type="PROSITE-ProRule" id="PRU00047"/>
    </source>
</evidence>
<protein>
    <recommendedName>
        <fullName evidence="3">CCHC-type domain-containing protein</fullName>
    </recommendedName>
</protein>
<dbReference type="PANTHER" id="PTHR31286">
    <property type="entry name" value="GLYCINE-RICH CELL WALL STRUCTURAL PROTEIN 1.8-LIKE"/>
    <property type="match status" value="1"/>
</dbReference>
<keyword evidence="1" id="KW-0863">Zinc-finger</keyword>